<accession>A0A9D2L674</accession>
<gene>
    <name evidence="2" type="ORF">H9716_02290</name>
</gene>
<comment type="caution">
    <text evidence="2">The sequence shown here is derived from an EMBL/GenBank/DDBJ whole genome shotgun (WGS) entry which is preliminary data.</text>
</comment>
<evidence type="ECO:0000313" key="3">
    <source>
        <dbReference type="Proteomes" id="UP000886804"/>
    </source>
</evidence>
<sequence length="131" mass="15083">MKKYLYCVLLFAVTSVICLAAGYALTRYQVRQEQGMEDTMIETETVNPLDNRAAVGQESITPVVETPPEKEFYLVSEAGFLLVFSRDQSTICLYTHIPVTDFPEEERARLMEGIWFPTMMDVYHYLESYTS</sequence>
<evidence type="ECO:0008006" key="4">
    <source>
        <dbReference type="Google" id="ProtNLM"/>
    </source>
</evidence>
<feature type="signal peptide" evidence="1">
    <location>
        <begin position="1"/>
        <end position="20"/>
    </location>
</feature>
<feature type="chain" id="PRO_5039369744" description="Bypass of forespore C C-terminal domain-containing protein" evidence="1">
    <location>
        <begin position="21"/>
        <end position="131"/>
    </location>
</feature>
<protein>
    <recommendedName>
        <fullName evidence="4">Bypass of forespore C C-terminal domain-containing protein</fullName>
    </recommendedName>
</protein>
<dbReference type="AlphaFoldDB" id="A0A9D2L674"/>
<reference evidence="2" key="1">
    <citation type="journal article" date="2021" name="PeerJ">
        <title>Extensive microbial diversity within the chicken gut microbiome revealed by metagenomics and culture.</title>
        <authorList>
            <person name="Gilroy R."/>
            <person name="Ravi A."/>
            <person name="Getino M."/>
            <person name="Pursley I."/>
            <person name="Horton D.L."/>
            <person name="Alikhan N.F."/>
            <person name="Baker D."/>
            <person name="Gharbi K."/>
            <person name="Hall N."/>
            <person name="Watson M."/>
            <person name="Adriaenssens E.M."/>
            <person name="Foster-Nyarko E."/>
            <person name="Jarju S."/>
            <person name="Secka A."/>
            <person name="Antonio M."/>
            <person name="Oren A."/>
            <person name="Chaudhuri R.R."/>
            <person name="La Ragione R."/>
            <person name="Hildebrand F."/>
            <person name="Pallen M.J."/>
        </authorList>
    </citation>
    <scope>NUCLEOTIDE SEQUENCE</scope>
    <source>
        <strain evidence="2">CHK188-4685</strain>
    </source>
</reference>
<evidence type="ECO:0000313" key="2">
    <source>
        <dbReference type="EMBL" id="HJB06676.1"/>
    </source>
</evidence>
<organism evidence="2 3">
    <name type="scientific">Candidatus Enterocloster faecavium</name>
    <dbReference type="NCBI Taxonomy" id="2838560"/>
    <lineage>
        <taxon>Bacteria</taxon>
        <taxon>Bacillati</taxon>
        <taxon>Bacillota</taxon>
        <taxon>Clostridia</taxon>
        <taxon>Lachnospirales</taxon>
        <taxon>Lachnospiraceae</taxon>
        <taxon>Enterocloster</taxon>
    </lineage>
</organism>
<dbReference type="EMBL" id="DWYS01000031">
    <property type="protein sequence ID" value="HJB06676.1"/>
    <property type="molecule type" value="Genomic_DNA"/>
</dbReference>
<reference evidence="2" key="2">
    <citation type="submission" date="2021-04" db="EMBL/GenBank/DDBJ databases">
        <authorList>
            <person name="Gilroy R."/>
        </authorList>
    </citation>
    <scope>NUCLEOTIDE SEQUENCE</scope>
    <source>
        <strain evidence="2">CHK188-4685</strain>
    </source>
</reference>
<name>A0A9D2L674_9FIRM</name>
<evidence type="ECO:0000256" key="1">
    <source>
        <dbReference type="SAM" id="SignalP"/>
    </source>
</evidence>
<proteinExistence type="predicted"/>
<dbReference type="Proteomes" id="UP000886804">
    <property type="component" value="Unassembled WGS sequence"/>
</dbReference>
<keyword evidence="1" id="KW-0732">Signal</keyword>